<dbReference type="SMART" id="SM00257">
    <property type="entry name" value="LysM"/>
    <property type="match status" value="1"/>
</dbReference>
<comment type="caution">
    <text evidence="3">The sequence shown here is derived from an EMBL/GenBank/DDBJ whole genome shotgun (WGS) entry which is preliminary data.</text>
</comment>
<feature type="compositionally biased region" description="Basic and acidic residues" evidence="1">
    <location>
        <begin position="241"/>
        <end position="250"/>
    </location>
</feature>
<dbReference type="InterPro" id="IPR018392">
    <property type="entry name" value="LysM"/>
</dbReference>
<dbReference type="EMBL" id="JBJUIK010000015">
    <property type="protein sequence ID" value="KAL3502243.1"/>
    <property type="molecule type" value="Genomic_DNA"/>
</dbReference>
<dbReference type="Proteomes" id="UP001630127">
    <property type="component" value="Unassembled WGS sequence"/>
</dbReference>
<protein>
    <recommendedName>
        <fullName evidence="2">LysM domain-containing protein</fullName>
    </recommendedName>
</protein>
<feature type="compositionally biased region" description="Acidic residues" evidence="1">
    <location>
        <begin position="18"/>
        <end position="30"/>
    </location>
</feature>
<feature type="domain" description="LysM" evidence="2">
    <location>
        <begin position="74"/>
        <end position="118"/>
    </location>
</feature>
<dbReference type="InterPro" id="IPR045030">
    <property type="entry name" value="LYSM1-4"/>
</dbReference>
<proteinExistence type="predicted"/>
<dbReference type="Pfam" id="PF01476">
    <property type="entry name" value="LysM"/>
    <property type="match status" value="1"/>
</dbReference>
<dbReference type="PROSITE" id="PS51782">
    <property type="entry name" value="LYSM"/>
    <property type="match status" value="1"/>
</dbReference>
<evidence type="ECO:0000313" key="4">
    <source>
        <dbReference type="Proteomes" id="UP001630127"/>
    </source>
</evidence>
<sequence>MGRERRMLSGGGRGIGDHDDDYYYNDDDVDQSTGLASSSSSSSEPAKIFAVNSPTAASWAVGVGIGGGGGLSYIEHPVSKFDTLAGVAIKYGVEVADIKKMNGLVSDLQMFARKTLQIPLPGRHRPSPSLSIGLDSQGPSSCEKYPSIHRHSDLFDSFPSLKLTPSAKQKISPDMNSLQGHYGLKPTGRKPASEGFEMAVYQKGGAHYLEDGQFSKLSSALNPPLSCHRKSKSEANGFRTENGHLDDHLSGQESTDSDSDNWIEKLLVRRRQKSEADFSPRTPEMLLKEDNSSGSGFSAITGKRLALRPKSASRTLFGADAEAGLPNPIPVGLGDSFVIDSFSAVRKSSSTPSLQDSDTSTLSSIWPTTKWSLKTDFQALTTAAITKPIFDGLPKPITGRRNKAALD</sequence>
<dbReference type="InterPro" id="IPR036779">
    <property type="entry name" value="LysM_dom_sf"/>
</dbReference>
<name>A0ABD2Y402_9GENT</name>
<dbReference type="SUPFAM" id="SSF54106">
    <property type="entry name" value="LysM domain"/>
    <property type="match status" value="1"/>
</dbReference>
<keyword evidence="4" id="KW-1185">Reference proteome</keyword>
<feature type="region of interest" description="Disordered" evidence="1">
    <location>
        <begin position="273"/>
        <end position="293"/>
    </location>
</feature>
<dbReference type="PANTHER" id="PTHR20932">
    <property type="entry name" value="LYSM AND PUTATIVE PEPTIDOGLYCAN-BINDING DOMAIN-CONTAINING PROTEIN"/>
    <property type="match status" value="1"/>
</dbReference>
<evidence type="ECO:0000256" key="1">
    <source>
        <dbReference type="SAM" id="MobiDB-lite"/>
    </source>
</evidence>
<feature type="region of interest" description="Disordered" evidence="1">
    <location>
        <begin position="1"/>
        <end position="44"/>
    </location>
</feature>
<dbReference type="PANTHER" id="PTHR20932:SF55">
    <property type="entry name" value="LYSM DOMAIN-CONTAINING PROTEIN"/>
    <property type="match status" value="1"/>
</dbReference>
<evidence type="ECO:0000313" key="3">
    <source>
        <dbReference type="EMBL" id="KAL3502243.1"/>
    </source>
</evidence>
<evidence type="ECO:0000259" key="2">
    <source>
        <dbReference type="PROSITE" id="PS51782"/>
    </source>
</evidence>
<accession>A0ABD2Y402</accession>
<dbReference type="AlphaFoldDB" id="A0ABD2Y402"/>
<organism evidence="3 4">
    <name type="scientific">Cinchona calisaya</name>
    <dbReference type="NCBI Taxonomy" id="153742"/>
    <lineage>
        <taxon>Eukaryota</taxon>
        <taxon>Viridiplantae</taxon>
        <taxon>Streptophyta</taxon>
        <taxon>Embryophyta</taxon>
        <taxon>Tracheophyta</taxon>
        <taxon>Spermatophyta</taxon>
        <taxon>Magnoliopsida</taxon>
        <taxon>eudicotyledons</taxon>
        <taxon>Gunneridae</taxon>
        <taxon>Pentapetalae</taxon>
        <taxon>asterids</taxon>
        <taxon>lamiids</taxon>
        <taxon>Gentianales</taxon>
        <taxon>Rubiaceae</taxon>
        <taxon>Cinchonoideae</taxon>
        <taxon>Cinchoneae</taxon>
        <taxon>Cinchona</taxon>
    </lineage>
</organism>
<feature type="region of interest" description="Disordered" evidence="1">
    <location>
        <begin position="226"/>
        <end position="258"/>
    </location>
</feature>
<dbReference type="CDD" id="cd00118">
    <property type="entry name" value="LysM"/>
    <property type="match status" value="1"/>
</dbReference>
<dbReference type="Gene3D" id="3.10.350.10">
    <property type="entry name" value="LysM domain"/>
    <property type="match status" value="1"/>
</dbReference>
<reference evidence="3 4" key="1">
    <citation type="submission" date="2024-11" db="EMBL/GenBank/DDBJ databases">
        <title>A near-complete genome assembly of Cinchona calisaya.</title>
        <authorList>
            <person name="Lian D.C."/>
            <person name="Zhao X.W."/>
            <person name="Wei L."/>
        </authorList>
    </citation>
    <scope>NUCLEOTIDE SEQUENCE [LARGE SCALE GENOMIC DNA]</scope>
    <source>
        <tissue evidence="3">Nenye</tissue>
    </source>
</reference>
<gene>
    <name evidence="3" type="ORF">ACH5RR_036692</name>
</gene>